<evidence type="ECO:0000256" key="3">
    <source>
        <dbReference type="ARBA" id="ARBA00022475"/>
    </source>
</evidence>
<dbReference type="Gene3D" id="2.70.170.10">
    <property type="entry name" value="Neurotransmitter-gated ion-channel ligand-binding domain"/>
    <property type="match status" value="1"/>
</dbReference>
<evidence type="ECO:0000256" key="11">
    <source>
        <dbReference type="ARBA" id="ARBA00023180"/>
    </source>
</evidence>
<comment type="similarity">
    <text evidence="1">Belongs to the ligand-gated ion channel (TC 1.A.9) family. Acetylcholine receptor (TC 1.A.9.1) subfamily.</text>
</comment>
<dbReference type="GO" id="GO:0022848">
    <property type="term" value="F:acetylcholine-gated monoatomic cation-selective channel activity"/>
    <property type="evidence" value="ECO:0007669"/>
    <property type="project" value="InterPro"/>
</dbReference>
<dbReference type="PROSITE" id="PS00236">
    <property type="entry name" value="NEUROTR_ION_CHANNEL"/>
    <property type="match status" value="1"/>
</dbReference>
<evidence type="ECO:0000256" key="1">
    <source>
        <dbReference type="ARBA" id="ARBA00009237"/>
    </source>
</evidence>
<dbReference type="CDD" id="cd19033">
    <property type="entry name" value="LGIC_ECD_nAChR_proto-like"/>
    <property type="match status" value="1"/>
</dbReference>
<keyword evidence="4 15" id="KW-0812">Transmembrane</keyword>
<dbReference type="Proteomes" id="UP001347796">
    <property type="component" value="Unassembled WGS sequence"/>
</dbReference>
<keyword evidence="6" id="KW-0770">Synapse</keyword>
<dbReference type="SUPFAM" id="SSF63712">
    <property type="entry name" value="Nicotinic receptor ligand binding domain-like"/>
    <property type="match status" value="1"/>
</dbReference>
<evidence type="ECO:0000256" key="10">
    <source>
        <dbReference type="ARBA" id="ARBA00023170"/>
    </source>
</evidence>
<dbReference type="PRINTS" id="PR00252">
    <property type="entry name" value="NRIONCHANNEL"/>
</dbReference>
<keyword evidence="19" id="KW-1185">Reference proteome</keyword>
<dbReference type="Gene3D" id="1.20.58.390">
    <property type="entry name" value="Neurotransmitter-gated ion-channel transmembrane domain"/>
    <property type="match status" value="1"/>
</dbReference>
<feature type="signal peptide" evidence="15">
    <location>
        <begin position="1"/>
        <end position="20"/>
    </location>
</feature>
<feature type="transmembrane region" description="Helical" evidence="15">
    <location>
        <begin position="304"/>
        <end position="327"/>
    </location>
</feature>
<dbReference type="InterPro" id="IPR038050">
    <property type="entry name" value="Neuro_actylchol_rec"/>
</dbReference>
<evidence type="ECO:0000313" key="18">
    <source>
        <dbReference type="EMBL" id="KAK6170294.1"/>
    </source>
</evidence>
<dbReference type="InterPro" id="IPR006029">
    <property type="entry name" value="Neurotrans-gated_channel_TM"/>
</dbReference>
<evidence type="ECO:0000259" key="17">
    <source>
        <dbReference type="Pfam" id="PF02932"/>
    </source>
</evidence>
<evidence type="ECO:0000256" key="6">
    <source>
        <dbReference type="ARBA" id="ARBA00023018"/>
    </source>
</evidence>
<dbReference type="InterPro" id="IPR036734">
    <property type="entry name" value="Neur_chan_lig-bd_sf"/>
</dbReference>
<dbReference type="Pfam" id="PF02932">
    <property type="entry name" value="Neur_chan_memb"/>
    <property type="match status" value="1"/>
</dbReference>
<dbReference type="InterPro" id="IPR002394">
    <property type="entry name" value="Nicotinic_acetylcholine_rcpt"/>
</dbReference>
<comment type="subcellular location">
    <subcellularLocation>
        <location evidence="14">Synaptic cell membrane</location>
        <topology evidence="14">Multi-pass membrane protein</topology>
    </subcellularLocation>
</comment>
<evidence type="ECO:0000256" key="5">
    <source>
        <dbReference type="ARBA" id="ARBA00022989"/>
    </source>
</evidence>
<name>A0AAN8P8F5_PATCE</name>
<keyword evidence="2 15" id="KW-0813">Transport</keyword>
<dbReference type="CDD" id="cd19051">
    <property type="entry name" value="LGIC_TM_cation"/>
    <property type="match status" value="1"/>
</dbReference>
<feature type="transmembrane region" description="Helical" evidence="15">
    <location>
        <begin position="449"/>
        <end position="474"/>
    </location>
</feature>
<dbReference type="InterPro" id="IPR018000">
    <property type="entry name" value="Neurotransmitter_ion_chnl_CS"/>
</dbReference>
<keyword evidence="15" id="KW-0732">Signal</keyword>
<keyword evidence="3" id="KW-1003">Cell membrane</keyword>
<dbReference type="InterPro" id="IPR006201">
    <property type="entry name" value="Neur_channel"/>
</dbReference>
<evidence type="ECO:0000259" key="16">
    <source>
        <dbReference type="Pfam" id="PF02931"/>
    </source>
</evidence>
<dbReference type="EMBL" id="JAZGQO010000014">
    <property type="protein sequence ID" value="KAK6170294.1"/>
    <property type="molecule type" value="Genomic_DNA"/>
</dbReference>
<sequence length="496" mass="57059">MGSWLMQAAIFIISGNVIDAASKGSVLPLSNEDRLVKEILHAYKRRGKYGRPVKKYNDTLKVSFSIQLTQIMDLDEQNQILSLNIWDEYWWKDSHIYWNISDYGGVESVRIPWDKIWLPDIKLYNYADLRLEEQRKPLCVFHNDGMIQWMPQVVYRSSCPIDVYYFPFDIQNCTLKFGSWTYNGDRMDVDFYENKNYIDLTEYVPSNAWTIIDVPGKRNVHIYSCCPEPYVDLTYDLVFQRKATLYNYILILPCVLLTSITLVLFWIPPESPAKMQLGLTEFIAFFVLLKILEKNLPPGSSVMPLLGTYYCLNMIIITLSSFLNVMVVNLNHYGATRSHCPEPIRSLLFNFVAKVLFMDSLVSPLRNIKPFAEGPAGSSHVDTPPDKWNPDPMASTEMLVHLQKDLARSGGPLFSIDKQLCELRDFIKQNRKRLGERDRKEAMMKEWKAVALILDRIFFVIYLIIIVGSLSYTIPVLTAESNYNATSLLVAGGKPG</sequence>
<keyword evidence="8 15" id="KW-0472">Membrane</keyword>
<organism evidence="18 19">
    <name type="scientific">Patella caerulea</name>
    <name type="common">Rayed Mediterranean limpet</name>
    <dbReference type="NCBI Taxonomy" id="87958"/>
    <lineage>
        <taxon>Eukaryota</taxon>
        <taxon>Metazoa</taxon>
        <taxon>Spiralia</taxon>
        <taxon>Lophotrochozoa</taxon>
        <taxon>Mollusca</taxon>
        <taxon>Gastropoda</taxon>
        <taxon>Patellogastropoda</taxon>
        <taxon>Patelloidea</taxon>
        <taxon>Patellidae</taxon>
        <taxon>Patella</taxon>
    </lineage>
</organism>
<evidence type="ECO:0000256" key="9">
    <source>
        <dbReference type="ARBA" id="ARBA00023157"/>
    </source>
</evidence>
<keyword evidence="9" id="KW-1015">Disulfide bond</keyword>
<proteinExistence type="inferred from homology"/>
<feature type="chain" id="PRO_5042669012" evidence="15">
    <location>
        <begin position="21"/>
        <end position="496"/>
    </location>
</feature>
<dbReference type="Pfam" id="PF02931">
    <property type="entry name" value="Neur_chan_LBD"/>
    <property type="match status" value="1"/>
</dbReference>
<comment type="caution">
    <text evidence="15">Lacks conserved residue(s) required for the propagation of feature annotation.</text>
</comment>
<dbReference type="InterPro" id="IPR036719">
    <property type="entry name" value="Neuro-gated_channel_TM_sf"/>
</dbReference>
<keyword evidence="13 15" id="KW-0407">Ion channel</keyword>
<evidence type="ECO:0000256" key="7">
    <source>
        <dbReference type="ARBA" id="ARBA00023065"/>
    </source>
</evidence>
<keyword evidence="10" id="KW-0675">Receptor</keyword>
<feature type="transmembrane region" description="Helical" evidence="15">
    <location>
        <begin position="245"/>
        <end position="267"/>
    </location>
</feature>
<comment type="caution">
    <text evidence="18">The sequence shown here is derived from an EMBL/GenBank/DDBJ whole genome shotgun (WGS) entry which is preliminary data.</text>
</comment>
<keyword evidence="5 15" id="KW-1133">Transmembrane helix</keyword>
<dbReference type="FunFam" id="2.70.170.10:FF:000016">
    <property type="entry name" value="Nicotinic acetylcholine receptor subunit"/>
    <property type="match status" value="1"/>
</dbReference>
<gene>
    <name evidence="18" type="ORF">SNE40_018716</name>
</gene>
<dbReference type="SUPFAM" id="SSF90112">
    <property type="entry name" value="Neurotransmitter-gated ion-channel transmembrane pore"/>
    <property type="match status" value="1"/>
</dbReference>
<evidence type="ECO:0000256" key="2">
    <source>
        <dbReference type="ARBA" id="ARBA00022448"/>
    </source>
</evidence>
<evidence type="ECO:0000256" key="14">
    <source>
        <dbReference type="ARBA" id="ARBA00034099"/>
    </source>
</evidence>
<evidence type="ECO:0000256" key="15">
    <source>
        <dbReference type="RuleBase" id="RU000687"/>
    </source>
</evidence>
<evidence type="ECO:0000256" key="4">
    <source>
        <dbReference type="ARBA" id="ARBA00022692"/>
    </source>
</evidence>
<feature type="domain" description="Neurotransmitter-gated ion-channel transmembrane" evidence="17">
    <location>
        <begin position="250"/>
        <end position="467"/>
    </location>
</feature>
<evidence type="ECO:0000256" key="12">
    <source>
        <dbReference type="ARBA" id="ARBA00023286"/>
    </source>
</evidence>
<protein>
    <submittedName>
        <fullName evidence="18">Uncharacterized protein</fullName>
    </submittedName>
</protein>
<reference evidence="18 19" key="1">
    <citation type="submission" date="2024-01" db="EMBL/GenBank/DDBJ databases">
        <title>The genome of the rayed Mediterranean limpet Patella caerulea (Linnaeus, 1758).</title>
        <authorList>
            <person name="Anh-Thu Weber A."/>
            <person name="Halstead-Nussloch G."/>
        </authorList>
    </citation>
    <scope>NUCLEOTIDE SEQUENCE [LARGE SCALE GENOMIC DNA]</scope>
    <source>
        <strain evidence="18">AATW-2023a</strain>
        <tissue evidence="18">Whole specimen</tissue>
    </source>
</reference>
<feature type="domain" description="Neurotransmitter-gated ion-channel ligand-binding" evidence="16">
    <location>
        <begin position="32"/>
        <end position="242"/>
    </location>
</feature>
<evidence type="ECO:0000313" key="19">
    <source>
        <dbReference type="Proteomes" id="UP001347796"/>
    </source>
</evidence>
<keyword evidence="11" id="KW-0325">Glycoprotein</keyword>
<dbReference type="GO" id="GO:0045211">
    <property type="term" value="C:postsynaptic membrane"/>
    <property type="evidence" value="ECO:0007669"/>
    <property type="project" value="InterPro"/>
</dbReference>
<keyword evidence="12" id="KW-1071">Ligand-gated ion channel</keyword>
<dbReference type="AlphaFoldDB" id="A0AAN8P8F5"/>
<dbReference type="InterPro" id="IPR006202">
    <property type="entry name" value="Neur_chan_lig-bd"/>
</dbReference>
<keyword evidence="7 15" id="KW-0406">Ion transport</keyword>
<evidence type="ECO:0000256" key="8">
    <source>
        <dbReference type="ARBA" id="ARBA00023136"/>
    </source>
</evidence>
<dbReference type="GO" id="GO:0004888">
    <property type="term" value="F:transmembrane signaling receptor activity"/>
    <property type="evidence" value="ECO:0007669"/>
    <property type="project" value="InterPro"/>
</dbReference>
<dbReference type="PANTHER" id="PTHR18945">
    <property type="entry name" value="NEUROTRANSMITTER GATED ION CHANNEL"/>
    <property type="match status" value="1"/>
</dbReference>
<dbReference type="PRINTS" id="PR00254">
    <property type="entry name" value="NICOTINICR"/>
</dbReference>
<accession>A0AAN8P8F5</accession>
<evidence type="ECO:0000256" key="13">
    <source>
        <dbReference type="ARBA" id="ARBA00023303"/>
    </source>
</evidence>